<reference evidence="2 3" key="1">
    <citation type="journal article" date="2022" name="Nat. Ecol. Evol.">
        <title>A masculinizing supergene underlies an exaggerated male reproductive morph in a spider.</title>
        <authorList>
            <person name="Hendrickx F."/>
            <person name="De Corte Z."/>
            <person name="Sonet G."/>
            <person name="Van Belleghem S.M."/>
            <person name="Kostlbacher S."/>
            <person name="Vangestel C."/>
        </authorList>
    </citation>
    <scope>NUCLEOTIDE SEQUENCE [LARGE SCALE GENOMIC DNA]</scope>
    <source>
        <strain evidence="2">W744_W776</strain>
    </source>
</reference>
<dbReference type="AlphaFoldDB" id="A0AAV6UFY3"/>
<evidence type="ECO:0000256" key="1">
    <source>
        <dbReference type="SAM" id="MobiDB-lite"/>
    </source>
</evidence>
<dbReference type="Proteomes" id="UP000827092">
    <property type="component" value="Unassembled WGS sequence"/>
</dbReference>
<feature type="compositionally biased region" description="Basic and acidic residues" evidence="1">
    <location>
        <begin position="69"/>
        <end position="88"/>
    </location>
</feature>
<organism evidence="2 3">
    <name type="scientific">Oedothorax gibbosus</name>
    <dbReference type="NCBI Taxonomy" id="931172"/>
    <lineage>
        <taxon>Eukaryota</taxon>
        <taxon>Metazoa</taxon>
        <taxon>Ecdysozoa</taxon>
        <taxon>Arthropoda</taxon>
        <taxon>Chelicerata</taxon>
        <taxon>Arachnida</taxon>
        <taxon>Araneae</taxon>
        <taxon>Araneomorphae</taxon>
        <taxon>Entelegynae</taxon>
        <taxon>Araneoidea</taxon>
        <taxon>Linyphiidae</taxon>
        <taxon>Erigoninae</taxon>
        <taxon>Oedothorax</taxon>
    </lineage>
</organism>
<feature type="compositionally biased region" description="Basic residues" evidence="1">
    <location>
        <begin position="155"/>
        <end position="168"/>
    </location>
</feature>
<proteinExistence type="predicted"/>
<keyword evidence="3" id="KW-1185">Reference proteome</keyword>
<feature type="compositionally biased region" description="Basic and acidic residues" evidence="1">
    <location>
        <begin position="119"/>
        <end position="137"/>
    </location>
</feature>
<protein>
    <submittedName>
        <fullName evidence="2">Uncharacterized protein</fullName>
    </submittedName>
</protein>
<sequence length="168" mass="19895">MEPNLGDVPPSKKIQEYDLQELAKKELLRDIKCAAARAEQFGAHSWAKKTQKYVPSKRFLHHMIVNDSRFNDRKEHKSSEKSERDRHRQNSSYAKTDTEKSSRRYSSNAKNRRTTSSESDNRYEDTKSEKSVNDAKKYHSKKRKHKNDRHSPHESKHHKSKKHQKHSD</sequence>
<name>A0AAV6UFY3_9ARAC</name>
<dbReference type="EMBL" id="JAFNEN010000477">
    <property type="protein sequence ID" value="KAG8182176.1"/>
    <property type="molecule type" value="Genomic_DNA"/>
</dbReference>
<feature type="region of interest" description="Disordered" evidence="1">
    <location>
        <begin position="64"/>
        <end position="168"/>
    </location>
</feature>
<comment type="caution">
    <text evidence="2">The sequence shown here is derived from an EMBL/GenBank/DDBJ whole genome shotgun (WGS) entry which is preliminary data.</text>
</comment>
<evidence type="ECO:0000313" key="3">
    <source>
        <dbReference type="Proteomes" id="UP000827092"/>
    </source>
</evidence>
<gene>
    <name evidence="2" type="ORF">JTE90_017127</name>
</gene>
<feature type="compositionally biased region" description="Basic residues" evidence="1">
    <location>
        <begin position="138"/>
        <end position="148"/>
    </location>
</feature>
<evidence type="ECO:0000313" key="2">
    <source>
        <dbReference type="EMBL" id="KAG8182176.1"/>
    </source>
</evidence>
<feature type="compositionally biased region" description="Polar residues" evidence="1">
    <location>
        <begin position="104"/>
        <end position="118"/>
    </location>
</feature>
<accession>A0AAV6UFY3</accession>